<dbReference type="EMBL" id="JACHNC010000001">
    <property type="protein sequence ID" value="MBB4748361.1"/>
    <property type="molecule type" value="Genomic_DNA"/>
</dbReference>
<keyword evidence="1" id="KW-0732">Signal</keyword>
<dbReference type="PANTHER" id="PTHR34599:SF1">
    <property type="entry name" value="PHOSPHATIDIC ACID PHOSPHATASE TYPE 2_HALOPEROXIDASE DOMAIN-CONTAINING PROTEIN"/>
    <property type="match status" value="1"/>
</dbReference>
<reference evidence="3 4" key="1">
    <citation type="submission" date="2020-08" db="EMBL/GenBank/DDBJ databases">
        <title>Sequencing the genomes of 1000 actinobacteria strains.</title>
        <authorList>
            <person name="Klenk H.-P."/>
        </authorList>
    </citation>
    <scope>NUCLEOTIDE SEQUENCE [LARGE SCALE GENOMIC DNA]</scope>
    <source>
        <strain evidence="3 4">DSM 43150</strain>
    </source>
</reference>
<evidence type="ECO:0000313" key="5">
    <source>
        <dbReference type="Proteomes" id="UP000631312"/>
    </source>
</evidence>
<dbReference type="EMBL" id="BOMP01000008">
    <property type="protein sequence ID" value="GIE37735.1"/>
    <property type="molecule type" value="Genomic_DNA"/>
</dbReference>
<proteinExistence type="predicted"/>
<dbReference type="SUPFAM" id="SSF48317">
    <property type="entry name" value="Acid phosphatase/Vanadium-dependent haloperoxidase"/>
    <property type="match status" value="1"/>
</dbReference>
<dbReference type="AlphaFoldDB" id="A0A7W7HD56"/>
<dbReference type="RefSeq" id="WP_188120860.1">
    <property type="nucleotide sequence ID" value="NZ_BOMP01000008.1"/>
</dbReference>
<feature type="signal peptide" evidence="1">
    <location>
        <begin position="1"/>
        <end position="27"/>
    </location>
</feature>
<evidence type="ECO:0000313" key="4">
    <source>
        <dbReference type="Proteomes" id="UP000590511"/>
    </source>
</evidence>
<dbReference type="InterPro" id="IPR036938">
    <property type="entry name" value="PAP2/HPO_sf"/>
</dbReference>
<name>A0A7W7HD56_9ACTN</name>
<evidence type="ECO:0000313" key="3">
    <source>
        <dbReference type="EMBL" id="MBB4748361.1"/>
    </source>
</evidence>
<gene>
    <name evidence="2" type="ORF">Alo02nite_06330</name>
    <name evidence="3" type="ORF">BJ964_002522</name>
</gene>
<protein>
    <recommendedName>
        <fullName evidence="6">Phosphoesterase PA-phosphatase</fullName>
    </recommendedName>
</protein>
<comment type="caution">
    <text evidence="3">The sequence shown here is derived from an EMBL/GenBank/DDBJ whole genome shotgun (WGS) entry which is preliminary data.</text>
</comment>
<evidence type="ECO:0000256" key="1">
    <source>
        <dbReference type="SAM" id="SignalP"/>
    </source>
</evidence>
<feature type="chain" id="PRO_5030971660" description="Phosphoesterase PA-phosphatase" evidence="1">
    <location>
        <begin position="28"/>
        <end position="403"/>
    </location>
</feature>
<keyword evidence="5" id="KW-1185">Reference proteome</keyword>
<dbReference type="PANTHER" id="PTHR34599">
    <property type="entry name" value="PEROXIDASE-RELATED"/>
    <property type="match status" value="1"/>
</dbReference>
<sequence>MFIKRAGAVLLGAVTVTAVGTAAPAAATPSNDSVLIWYDATAAAITAGGATTQVTNGRTWAIGWLAAARAQKGSHANAYQRAALAGAVHQTLITLTPTQAAAADTVLAADLDTIPDGPAKDRGLAAGRDEAADLIAERAGDGLDPASVNTPYPVPAAAPGIWQPTPPAYAPATQYGNRVARPFALRGAGQYRPAPPPALGSARYQRDIAEVKAYGAANSTVRTQAQTDTATFWLGSSYVLYTPILRAAVEQSRGPVAERTRLVALFHVASVDTQIATSDAKYAYQLWRPVTAIRAGGDAEWLPLHATPAHPDYPSGHNTYSGSAEQILTELVGPKARGAYTIPSPTAPGVTRTYTDWKVPSRENVDARVWSGIHTRSADEAGIKLGKDVAANTIRNARALLAG</sequence>
<evidence type="ECO:0000313" key="2">
    <source>
        <dbReference type="EMBL" id="GIE37735.1"/>
    </source>
</evidence>
<organism evidence="3 4">
    <name type="scientific">Actinoplanes lobatus</name>
    <dbReference type="NCBI Taxonomy" id="113568"/>
    <lineage>
        <taxon>Bacteria</taxon>
        <taxon>Bacillati</taxon>
        <taxon>Actinomycetota</taxon>
        <taxon>Actinomycetes</taxon>
        <taxon>Micromonosporales</taxon>
        <taxon>Micromonosporaceae</taxon>
        <taxon>Actinoplanes</taxon>
    </lineage>
</organism>
<reference evidence="2 5" key="2">
    <citation type="submission" date="2021-01" db="EMBL/GenBank/DDBJ databases">
        <title>Whole genome shotgun sequence of Actinoplanes lobatus NBRC 12513.</title>
        <authorList>
            <person name="Komaki H."/>
            <person name="Tamura T."/>
        </authorList>
    </citation>
    <scope>NUCLEOTIDE SEQUENCE [LARGE SCALE GENOMIC DNA]</scope>
    <source>
        <strain evidence="2 5">NBRC 12513</strain>
    </source>
</reference>
<dbReference type="CDD" id="cd03398">
    <property type="entry name" value="PAP2_haloperoxidase"/>
    <property type="match status" value="1"/>
</dbReference>
<dbReference type="Proteomes" id="UP000631312">
    <property type="component" value="Unassembled WGS sequence"/>
</dbReference>
<dbReference type="InterPro" id="IPR052559">
    <property type="entry name" value="V-haloperoxidase"/>
</dbReference>
<dbReference type="Gene3D" id="1.10.606.20">
    <property type="match status" value="1"/>
</dbReference>
<dbReference type="Proteomes" id="UP000590511">
    <property type="component" value="Unassembled WGS sequence"/>
</dbReference>
<evidence type="ECO:0008006" key="6">
    <source>
        <dbReference type="Google" id="ProtNLM"/>
    </source>
</evidence>
<accession>A0A7W7HD56</accession>